<feature type="region of interest" description="Disordered" evidence="8">
    <location>
        <begin position="745"/>
        <end position="978"/>
    </location>
</feature>
<feature type="region of interest" description="Disordered" evidence="8">
    <location>
        <begin position="537"/>
        <end position="664"/>
    </location>
</feature>
<keyword evidence="2 6" id="KW-0728">SH3 domain</keyword>
<name>A0A5N6JPC8_MONLA</name>
<dbReference type="Proteomes" id="UP000326757">
    <property type="component" value="Unassembled WGS sequence"/>
</dbReference>
<gene>
    <name evidence="11" type="ORF">EYC80_010630</name>
</gene>
<dbReference type="InterPro" id="IPR027267">
    <property type="entry name" value="AH/BAR_dom_sf"/>
</dbReference>
<dbReference type="Gene3D" id="2.30.30.40">
    <property type="entry name" value="SH3 Domains"/>
    <property type="match status" value="1"/>
</dbReference>
<dbReference type="AlphaFoldDB" id="A0A5N6JPC8"/>
<evidence type="ECO:0000313" key="12">
    <source>
        <dbReference type="Proteomes" id="UP000326757"/>
    </source>
</evidence>
<evidence type="ECO:0000259" key="9">
    <source>
        <dbReference type="PROSITE" id="PS50002"/>
    </source>
</evidence>
<evidence type="ECO:0000259" key="10">
    <source>
        <dbReference type="PROSITE" id="PS51741"/>
    </source>
</evidence>
<evidence type="ECO:0000256" key="1">
    <source>
        <dbReference type="ARBA" id="ARBA00004245"/>
    </source>
</evidence>
<dbReference type="EMBL" id="VIGI01000021">
    <property type="protein sequence ID" value="KAB8289719.1"/>
    <property type="molecule type" value="Genomic_DNA"/>
</dbReference>
<dbReference type="PROSITE" id="PS51741">
    <property type="entry name" value="F_BAR"/>
    <property type="match status" value="1"/>
</dbReference>
<feature type="compositionally biased region" description="Polar residues" evidence="8">
    <location>
        <begin position="560"/>
        <end position="572"/>
    </location>
</feature>
<dbReference type="SMART" id="SM00326">
    <property type="entry name" value="SH3"/>
    <property type="match status" value="1"/>
</dbReference>
<feature type="compositionally biased region" description="Polar residues" evidence="8">
    <location>
        <begin position="902"/>
        <end position="919"/>
    </location>
</feature>
<dbReference type="InterPro" id="IPR031160">
    <property type="entry name" value="F_BAR_dom"/>
</dbReference>
<accession>A0A5N6JPC8</accession>
<feature type="compositionally biased region" description="Polar residues" evidence="8">
    <location>
        <begin position="805"/>
        <end position="816"/>
    </location>
</feature>
<feature type="compositionally biased region" description="Pro residues" evidence="8">
    <location>
        <begin position="383"/>
        <end position="392"/>
    </location>
</feature>
<evidence type="ECO:0000256" key="2">
    <source>
        <dbReference type="ARBA" id="ARBA00022443"/>
    </source>
</evidence>
<reference evidence="11 12" key="1">
    <citation type="submission" date="2019-06" db="EMBL/GenBank/DDBJ databases">
        <title>Genome Sequence of the Brown Rot Fungal Pathogen Monilinia laxa.</title>
        <authorList>
            <person name="De Miccolis Angelini R.M."/>
            <person name="Landi L."/>
            <person name="Abate D."/>
            <person name="Pollastro S."/>
            <person name="Romanazzi G."/>
            <person name="Faretra F."/>
        </authorList>
    </citation>
    <scope>NUCLEOTIDE SEQUENCE [LARGE SCALE GENOMIC DNA]</scope>
    <source>
        <strain evidence="11 12">Mlax316</strain>
    </source>
</reference>
<feature type="compositionally biased region" description="Polar residues" evidence="8">
    <location>
        <begin position="932"/>
        <end position="948"/>
    </location>
</feature>
<feature type="compositionally biased region" description="Polar residues" evidence="8">
    <location>
        <begin position="409"/>
        <end position="423"/>
    </location>
</feature>
<protein>
    <recommendedName>
        <fullName evidence="13">F-BAR domain-containing protein</fullName>
    </recommendedName>
</protein>
<evidence type="ECO:0008006" key="13">
    <source>
        <dbReference type="Google" id="ProtNLM"/>
    </source>
</evidence>
<feature type="region of interest" description="Disordered" evidence="8">
    <location>
        <begin position="286"/>
        <end position="305"/>
    </location>
</feature>
<dbReference type="CDD" id="cd07651">
    <property type="entry name" value="F-BAR_PombeCdc15_like"/>
    <property type="match status" value="1"/>
</dbReference>
<keyword evidence="7" id="KW-0175">Coiled coil</keyword>
<evidence type="ECO:0000256" key="4">
    <source>
        <dbReference type="ARBA" id="ARBA00022553"/>
    </source>
</evidence>
<dbReference type="PRINTS" id="PR00452">
    <property type="entry name" value="SH3DOMAIN"/>
</dbReference>
<dbReference type="FunFam" id="2.30.30.40:FF:000164">
    <property type="entry name" value="Cell division control protein"/>
    <property type="match status" value="1"/>
</dbReference>
<feature type="compositionally biased region" description="Low complexity" evidence="8">
    <location>
        <begin position="393"/>
        <end position="408"/>
    </location>
</feature>
<feature type="compositionally biased region" description="Low complexity" evidence="8">
    <location>
        <begin position="424"/>
        <end position="434"/>
    </location>
</feature>
<comment type="subcellular location">
    <subcellularLocation>
        <location evidence="1">Cytoplasm</location>
        <location evidence="1">Cytoskeleton</location>
    </subcellularLocation>
</comment>
<dbReference type="OrthoDB" id="27823at2759"/>
<feature type="compositionally biased region" description="Basic and acidic residues" evidence="8">
    <location>
        <begin position="342"/>
        <end position="354"/>
    </location>
</feature>
<dbReference type="GO" id="GO:1903475">
    <property type="term" value="P:mitotic actomyosin contractile ring assembly"/>
    <property type="evidence" value="ECO:0007669"/>
    <property type="project" value="UniProtKB-ARBA"/>
</dbReference>
<evidence type="ECO:0000256" key="7">
    <source>
        <dbReference type="PROSITE-ProRule" id="PRU01077"/>
    </source>
</evidence>
<dbReference type="PROSITE" id="PS50002">
    <property type="entry name" value="SH3"/>
    <property type="match status" value="1"/>
</dbReference>
<evidence type="ECO:0000256" key="6">
    <source>
        <dbReference type="PROSITE-ProRule" id="PRU00192"/>
    </source>
</evidence>
<feature type="compositionally biased region" description="Polar residues" evidence="8">
    <location>
        <begin position="316"/>
        <end position="329"/>
    </location>
</feature>
<feature type="compositionally biased region" description="Polar residues" evidence="8">
    <location>
        <begin position="355"/>
        <end position="367"/>
    </location>
</feature>
<organism evidence="11 12">
    <name type="scientific">Monilinia laxa</name>
    <name type="common">Brown rot fungus</name>
    <name type="synonym">Sclerotinia laxa</name>
    <dbReference type="NCBI Taxonomy" id="61186"/>
    <lineage>
        <taxon>Eukaryota</taxon>
        <taxon>Fungi</taxon>
        <taxon>Dikarya</taxon>
        <taxon>Ascomycota</taxon>
        <taxon>Pezizomycotina</taxon>
        <taxon>Leotiomycetes</taxon>
        <taxon>Helotiales</taxon>
        <taxon>Sclerotiniaceae</taxon>
        <taxon>Monilinia</taxon>
    </lineage>
</organism>
<feature type="compositionally biased region" description="Basic residues" evidence="8">
    <location>
        <begin position="612"/>
        <end position="628"/>
    </location>
</feature>
<evidence type="ECO:0000256" key="3">
    <source>
        <dbReference type="ARBA" id="ARBA00022490"/>
    </source>
</evidence>
<dbReference type="Gene3D" id="1.20.1270.60">
    <property type="entry name" value="Arfaptin homology (AH) domain/BAR domain"/>
    <property type="match status" value="1"/>
</dbReference>
<feature type="domain" description="SH3" evidence="9">
    <location>
        <begin position="1008"/>
        <end position="1068"/>
    </location>
</feature>
<dbReference type="SUPFAM" id="SSF103657">
    <property type="entry name" value="BAR/IMD domain-like"/>
    <property type="match status" value="1"/>
</dbReference>
<keyword evidence="3" id="KW-0963">Cytoplasm</keyword>
<dbReference type="GO" id="GO:0106006">
    <property type="term" value="F:cytoskeletal protein-membrane anchor activity"/>
    <property type="evidence" value="ECO:0007669"/>
    <property type="project" value="UniProtKB-ARBA"/>
</dbReference>
<dbReference type="FunFam" id="1.20.1270.60:FF:000045">
    <property type="entry name" value="Cell division control protein"/>
    <property type="match status" value="1"/>
</dbReference>
<dbReference type="Pfam" id="PF00611">
    <property type="entry name" value="FCH"/>
    <property type="match status" value="1"/>
</dbReference>
<dbReference type="InterPro" id="IPR001060">
    <property type="entry name" value="FCH_dom"/>
</dbReference>
<dbReference type="SMART" id="SM00055">
    <property type="entry name" value="FCH"/>
    <property type="match status" value="1"/>
</dbReference>
<keyword evidence="4" id="KW-0597">Phosphoprotein</keyword>
<feature type="compositionally biased region" description="Basic and acidic residues" evidence="8">
    <location>
        <begin position="500"/>
        <end position="511"/>
    </location>
</feature>
<proteinExistence type="predicted"/>
<feature type="compositionally biased region" description="Polar residues" evidence="8">
    <location>
        <begin position="879"/>
        <end position="892"/>
    </location>
</feature>
<evidence type="ECO:0000313" key="11">
    <source>
        <dbReference type="EMBL" id="KAB8289719.1"/>
    </source>
</evidence>
<dbReference type="GO" id="GO:0005543">
    <property type="term" value="F:phospholipid binding"/>
    <property type="evidence" value="ECO:0007669"/>
    <property type="project" value="UniProtKB-ARBA"/>
</dbReference>
<dbReference type="GO" id="GO:0009898">
    <property type="term" value="C:cytoplasmic side of plasma membrane"/>
    <property type="evidence" value="ECO:0007669"/>
    <property type="project" value="TreeGrafter"/>
</dbReference>
<feature type="compositionally biased region" description="Basic and acidic residues" evidence="8">
    <location>
        <begin position="368"/>
        <end position="377"/>
    </location>
</feature>
<feature type="domain" description="F-BAR" evidence="10">
    <location>
        <begin position="13"/>
        <end position="266"/>
    </location>
</feature>
<comment type="caution">
    <text evidence="11">The sequence shown here is derived from an EMBL/GenBank/DDBJ whole genome shotgun (WGS) entry which is preliminary data.</text>
</comment>
<feature type="compositionally biased region" description="Low complexity" evidence="8">
    <location>
        <begin position="459"/>
        <end position="475"/>
    </location>
</feature>
<dbReference type="PANTHER" id="PTHR23065">
    <property type="entry name" value="PROLINE-SERINE-THREONINE PHOSPHATASE INTERACTING PROTEIN 1"/>
    <property type="match status" value="1"/>
</dbReference>
<feature type="compositionally biased region" description="Low complexity" evidence="8">
    <location>
        <begin position="958"/>
        <end position="978"/>
    </location>
</feature>
<keyword evidence="5" id="KW-0206">Cytoskeleton</keyword>
<feature type="compositionally biased region" description="Polar residues" evidence="8">
    <location>
        <begin position="579"/>
        <end position="601"/>
    </location>
</feature>
<sequence>MPGTISDGPSVTMSFANNFWGKDDAGVEPLIQRMVHAKQTCDELKSFYNARATLEEEYARKLLQLSRKPLGSQESGTLRKSLDVLKGEVEAMGKAHQTIAGQMRTELEEPLAAFAGAMKERRKIVQHGTEKLLKIKVQQTNQVNKTRDKYEQECLKIKGYLAQGHMVMGQEERKNKAKLEKTQVNLATSNTEYENAVKILEETTGRWNRDWKSAADKFQDLEEERLDFMKSSLWSFANIASTVCVSDDASCEKVRLALEECEVEKDIMSFINECGTGQEIPDPPKYINFCRGDADSQSEASEDDAYSVAQFQGTINPAYRSSSPQPSTYESHHDPQSALAKELAHEAETPKTRETTGAPQKLTPSKSTPDRSRHAQVEDYEPEPPVQAPPPQVEYQQPARPRAQSQASYQQTGRARAQSQIDYQQPGRQRQQPPHDYQQAERQRQQAHMNHQQTERQKQAQAQAQAHAQAQANYRQQERPKQAQLEYQPQILQQPQVDYQRPESSRLPKMDWSKPIQMPYEQHQGQLVQKQGQIAQVPHNPHPTDGMTMLCRTGPPSALSDMSSAANSPVRPSSRDSQSDYSNPTSFSSQEPPSGKTSPVKQSAPAIEKPVQKRKSGIFHSPFRRKSTKAGEEVAVAKSNPSNRSTWSGRNTSVQNAESRRQNSRMIQPAPQTMMLTDRPSNSPEPVDPRANFQLNIGNNVFDVAAPEKKNKFAQSAPPASQAAVESDPIAQALADLKVVTKASSTRVSADKYHGVATPAPDAAPTSRPIGSQMANGALMAGMRGTPPPSYDPAPVERLGLPSPAFTSKSMQQTRQKLGMAPRPGTRGSDMPRTTSPASPRPGTQAEMRQSHRSASPKYAGSTHSRTGSAPRQKRGSDTYYQRNSPSISTRGISPAPYAQQERPSSSHVKAPFQQQERPGSSHVKAPFAQQDRPSSSHSTGMANNSMAIQLASGPDDGYGSQGRSGSRASAGSRAMSYYGSGNDQQLAARSRSKSVADVRQFNSQGRPILHFARALYMYQAAIPEELSFAKGDILAVMTHQDDGWWEAEVAGKNGRPGLVPSNYLQNC</sequence>
<dbReference type="CDD" id="cd00174">
    <property type="entry name" value="SH3"/>
    <property type="match status" value="1"/>
</dbReference>
<dbReference type="Pfam" id="PF00018">
    <property type="entry name" value="SH3_1"/>
    <property type="match status" value="1"/>
</dbReference>
<dbReference type="InterPro" id="IPR036028">
    <property type="entry name" value="SH3-like_dom_sf"/>
</dbReference>
<feature type="compositionally biased region" description="Polar residues" evidence="8">
    <location>
        <begin position="639"/>
        <end position="657"/>
    </location>
</feature>
<feature type="compositionally biased region" description="Polar residues" evidence="8">
    <location>
        <begin position="485"/>
        <end position="497"/>
    </location>
</feature>
<dbReference type="PANTHER" id="PTHR23065:SF7">
    <property type="entry name" value="NOSTRIN, ISOFORM H"/>
    <property type="match status" value="1"/>
</dbReference>
<keyword evidence="12" id="KW-1185">Reference proteome</keyword>
<dbReference type="SUPFAM" id="SSF50044">
    <property type="entry name" value="SH3-domain"/>
    <property type="match status" value="1"/>
</dbReference>
<feature type="region of interest" description="Disordered" evidence="8">
    <location>
        <begin position="316"/>
        <end position="511"/>
    </location>
</feature>
<evidence type="ECO:0000256" key="5">
    <source>
        <dbReference type="ARBA" id="ARBA00023212"/>
    </source>
</evidence>
<evidence type="ECO:0000256" key="8">
    <source>
        <dbReference type="SAM" id="MobiDB-lite"/>
    </source>
</evidence>
<dbReference type="GO" id="GO:0120104">
    <property type="term" value="C:mitotic actomyosin contractile ring, proximal layer"/>
    <property type="evidence" value="ECO:0007669"/>
    <property type="project" value="UniProtKB-ARBA"/>
</dbReference>
<dbReference type="InterPro" id="IPR001452">
    <property type="entry name" value="SH3_domain"/>
</dbReference>